<sequence length="327" mass="33531">MNDLADLKDVWGEPAPPTQSARTAARAALMRQITAVHNSAPAPERPRRLGVRLGWLTGGVAVAAGVAAVVAFAVPTGTERSTEQTNSSSGQQILLSAAVVADAQPAGTGKYWHLSEVVPDSNGHPQKLDTWVGHDGSGYSEPEGTNGVYPTTVGGGFSVGAASLTLDQVNALPTDPAALTAWITDTYTHPAQQPAPVVSGRALPFVQKQAPPADAIPSYVATNLPELLGEVPAPPAVRAAALRALAAMPNVTSLGAMDGGQGLRIAIPSPPADKYPGGKVPAGADHLTLVIDPTTSMLISTTSYGGTIKITKAGWTNDLPRIIDSSK</sequence>
<reference evidence="3" key="1">
    <citation type="journal article" date="2019" name="Int. J. Syst. Evol. Microbiol.">
        <title>The Global Catalogue of Microorganisms (GCM) 10K type strain sequencing project: providing services to taxonomists for standard genome sequencing and annotation.</title>
        <authorList>
            <consortium name="The Broad Institute Genomics Platform"/>
            <consortium name="The Broad Institute Genome Sequencing Center for Infectious Disease"/>
            <person name="Wu L."/>
            <person name="Ma J."/>
        </authorList>
    </citation>
    <scope>NUCLEOTIDE SEQUENCE [LARGE SCALE GENOMIC DNA]</scope>
    <source>
        <strain evidence="3">JCM 18304</strain>
    </source>
</reference>
<gene>
    <name evidence="2" type="ORF">GCM10023322_67710</name>
</gene>
<keyword evidence="3" id="KW-1185">Reference proteome</keyword>
<dbReference type="Proteomes" id="UP001501570">
    <property type="component" value="Unassembled WGS sequence"/>
</dbReference>
<evidence type="ECO:0000313" key="2">
    <source>
        <dbReference type="EMBL" id="GAA5197130.1"/>
    </source>
</evidence>
<comment type="caution">
    <text evidence="2">The sequence shown here is derived from an EMBL/GenBank/DDBJ whole genome shotgun (WGS) entry which is preliminary data.</text>
</comment>
<dbReference type="RefSeq" id="WP_345636598.1">
    <property type="nucleotide sequence ID" value="NZ_BAABJQ010000028.1"/>
</dbReference>
<proteinExistence type="predicted"/>
<keyword evidence="1" id="KW-0812">Transmembrane</keyword>
<evidence type="ECO:0000313" key="3">
    <source>
        <dbReference type="Proteomes" id="UP001501570"/>
    </source>
</evidence>
<keyword evidence="1" id="KW-1133">Transmembrane helix</keyword>
<keyword evidence="1" id="KW-0472">Membrane</keyword>
<protein>
    <submittedName>
        <fullName evidence="2">CU044_5270 family protein</fullName>
    </submittedName>
</protein>
<evidence type="ECO:0000256" key="1">
    <source>
        <dbReference type="SAM" id="Phobius"/>
    </source>
</evidence>
<accession>A0ABP9SIS2</accession>
<organism evidence="2 3">
    <name type="scientific">Rugosimonospora acidiphila</name>
    <dbReference type="NCBI Taxonomy" id="556531"/>
    <lineage>
        <taxon>Bacteria</taxon>
        <taxon>Bacillati</taxon>
        <taxon>Actinomycetota</taxon>
        <taxon>Actinomycetes</taxon>
        <taxon>Micromonosporales</taxon>
        <taxon>Micromonosporaceae</taxon>
        <taxon>Rugosimonospora</taxon>
    </lineage>
</organism>
<dbReference type="EMBL" id="BAABJQ010000028">
    <property type="protein sequence ID" value="GAA5197130.1"/>
    <property type="molecule type" value="Genomic_DNA"/>
</dbReference>
<feature type="transmembrane region" description="Helical" evidence="1">
    <location>
        <begin position="53"/>
        <end position="74"/>
    </location>
</feature>
<name>A0ABP9SIS2_9ACTN</name>